<accession>A0ABM8VT18</accession>
<sequence>MHIGPYSTEPVTIAKIHEFMKAHRLIQHGLHHEIYLSDPCKVEPSSLKTILRFPVRQQ</sequence>
<evidence type="ECO:0000313" key="3">
    <source>
        <dbReference type="Proteomes" id="UP000730618"/>
    </source>
</evidence>
<reference evidence="2 3" key="1">
    <citation type="submission" date="2021-06" db="EMBL/GenBank/DDBJ databases">
        <authorList>
            <person name="Criscuolo A."/>
        </authorList>
    </citation>
    <scope>NUCLEOTIDE SEQUENCE [LARGE SCALE GENOMIC DNA]</scope>
    <source>
        <strain evidence="3">CIP 111802</strain>
    </source>
</reference>
<gene>
    <name evidence="2" type="ORF">PAECIP111802_06617</name>
</gene>
<evidence type="ECO:0000259" key="1">
    <source>
        <dbReference type="Pfam" id="PF06445"/>
    </source>
</evidence>
<dbReference type="Pfam" id="PF06445">
    <property type="entry name" value="GyrI-like"/>
    <property type="match status" value="1"/>
</dbReference>
<organism evidence="2 3">
    <name type="scientific">Paenibacillus allorhizosphaerae</name>
    <dbReference type="NCBI Taxonomy" id="2849866"/>
    <lineage>
        <taxon>Bacteria</taxon>
        <taxon>Bacillati</taxon>
        <taxon>Bacillota</taxon>
        <taxon>Bacilli</taxon>
        <taxon>Bacillales</taxon>
        <taxon>Paenibacillaceae</taxon>
        <taxon>Paenibacillus</taxon>
    </lineage>
</organism>
<dbReference type="Proteomes" id="UP000730618">
    <property type="component" value="Unassembled WGS sequence"/>
</dbReference>
<protein>
    <recommendedName>
        <fullName evidence="1">GyrI-like small molecule binding domain-containing protein</fullName>
    </recommendedName>
</protein>
<evidence type="ECO:0000313" key="2">
    <source>
        <dbReference type="EMBL" id="CAG7657108.1"/>
    </source>
</evidence>
<proteinExistence type="predicted"/>
<feature type="domain" description="GyrI-like small molecule binding" evidence="1">
    <location>
        <begin position="1"/>
        <end position="56"/>
    </location>
</feature>
<name>A0ABM8VT18_9BACL</name>
<keyword evidence="3" id="KW-1185">Reference proteome</keyword>
<dbReference type="EMBL" id="CAJVCE010000033">
    <property type="protein sequence ID" value="CAG7657108.1"/>
    <property type="molecule type" value="Genomic_DNA"/>
</dbReference>
<comment type="caution">
    <text evidence="2">The sequence shown here is derived from an EMBL/GenBank/DDBJ whole genome shotgun (WGS) entry which is preliminary data.</text>
</comment>
<dbReference type="InterPro" id="IPR029442">
    <property type="entry name" value="GyrI-like"/>
</dbReference>